<dbReference type="GO" id="GO:0016740">
    <property type="term" value="F:transferase activity"/>
    <property type="evidence" value="ECO:0007669"/>
    <property type="project" value="UniProtKB-KW"/>
</dbReference>
<name>A0A1B7YHW2_COLHI</name>
<evidence type="ECO:0000256" key="1">
    <source>
        <dbReference type="SAM" id="Phobius"/>
    </source>
</evidence>
<comment type="caution">
    <text evidence="2">The sequence shown here is derived from an EMBL/GenBank/DDBJ whole genome shotgun (WGS) entry which is preliminary data.</text>
</comment>
<evidence type="ECO:0000313" key="3">
    <source>
        <dbReference type="Proteomes" id="UP000092177"/>
    </source>
</evidence>
<feature type="transmembrane region" description="Helical" evidence="1">
    <location>
        <begin position="12"/>
        <end position="36"/>
    </location>
</feature>
<reference evidence="3" key="1">
    <citation type="journal article" date="2017" name="BMC Genomics">
        <title>Gapless genome assembly of Colletotrichum higginsianum reveals chromosome structure and association of transposable elements with secondary metabolite gene clusters.</title>
        <authorList>
            <person name="Dallery J.-F."/>
            <person name="Lapalu N."/>
            <person name="Zampounis A."/>
            <person name="Pigne S."/>
            <person name="Luyten I."/>
            <person name="Amselem J."/>
            <person name="Wittenberg A.H.J."/>
            <person name="Zhou S."/>
            <person name="de Queiroz M.V."/>
            <person name="Robin G.P."/>
            <person name="Auger A."/>
            <person name="Hainaut M."/>
            <person name="Henrissat B."/>
            <person name="Kim K.-T."/>
            <person name="Lee Y.-H."/>
            <person name="Lespinet O."/>
            <person name="Schwartz D.C."/>
            <person name="Thon M.R."/>
            <person name="O'Connell R.J."/>
        </authorList>
    </citation>
    <scope>NUCLEOTIDE SEQUENCE [LARGE SCALE GENOMIC DNA]</scope>
    <source>
        <strain evidence="3">IMI 349063</strain>
    </source>
</reference>
<keyword evidence="3" id="KW-1185">Reference proteome</keyword>
<evidence type="ECO:0000313" key="2">
    <source>
        <dbReference type="EMBL" id="OBR11677.1"/>
    </source>
</evidence>
<keyword evidence="2" id="KW-0808">Transferase</keyword>
<dbReference type="Proteomes" id="UP000092177">
    <property type="component" value="Chromosome 3"/>
</dbReference>
<dbReference type="KEGG" id="chig:CH63R_03973"/>
<dbReference type="OrthoDB" id="5043642at2759"/>
<keyword evidence="1" id="KW-0812">Transmembrane</keyword>
<dbReference type="VEuPathDB" id="FungiDB:CH63R_03973"/>
<dbReference type="RefSeq" id="XP_018160194.1">
    <property type="nucleotide sequence ID" value="XM_018298948.1"/>
</dbReference>
<dbReference type="Pfam" id="PF11927">
    <property type="entry name" value="HODM_asu-like"/>
    <property type="match status" value="1"/>
</dbReference>
<dbReference type="GeneID" id="28863055"/>
<accession>A0A1B7YHW2</accession>
<proteinExistence type="predicted"/>
<protein>
    <submittedName>
        <fullName evidence="2">Mannosyl transferase</fullName>
    </submittedName>
</protein>
<dbReference type="EMBL" id="LTAN01000003">
    <property type="protein sequence ID" value="OBR11677.1"/>
    <property type="molecule type" value="Genomic_DNA"/>
</dbReference>
<dbReference type="AlphaFoldDB" id="A0A1B7YHW2"/>
<keyword evidence="1" id="KW-1133">Transmembrane helix</keyword>
<sequence length="469" mass="53138">MLQPINITTGGYQAVTTILGIVAFTGGLVYLISALVDSRKVFQRFNRAPSFSHQQQAEKPDVKTEKGPSYVNSFPPSQRATLAELGPQYADVTEVDLAASRKPILKLDADYRTAGPDEFNFSGFSVADIKSLGDFPDYATLSGVPLPSPLENFDIDKAVPRPYRPFRWAYHQTMCKDRIAERRDLYAKNGEGVLAALPGSELACKELAEMVFQFICARYPKQFQRDGSVLVNRILGTTTDLSETEPLIALLDNVPEDFGVMIRDPETGRYVLRAGVVCSSVGWKISEKMGLGLPGIHKAVPDYKEKMEFSMDRFFTKMTTNKPIQRGSWGLEMGQPLFLPSDHPGFAHRECQDPDLRPEDVYLRVDWQTLRRLPLSGAVVFNFKALFTPLTDFKDEPYIPSLLLKVLNEGKENIIKYKGTWHVEHVAKPTLRAYEEYQVENDLIERDWDVHTLPEAPFFRGWERKWTVE</sequence>
<gene>
    <name evidence="2" type="ORF">CH63R_03973</name>
</gene>
<dbReference type="InterPro" id="IPR021848">
    <property type="entry name" value="HODM_asu-like"/>
</dbReference>
<keyword evidence="1" id="KW-0472">Membrane</keyword>
<organism evidence="2 3">
    <name type="scientific">Colletotrichum higginsianum (strain IMI 349063)</name>
    <name type="common">Crucifer anthracnose fungus</name>
    <dbReference type="NCBI Taxonomy" id="759273"/>
    <lineage>
        <taxon>Eukaryota</taxon>
        <taxon>Fungi</taxon>
        <taxon>Dikarya</taxon>
        <taxon>Ascomycota</taxon>
        <taxon>Pezizomycotina</taxon>
        <taxon>Sordariomycetes</taxon>
        <taxon>Hypocreomycetidae</taxon>
        <taxon>Glomerellales</taxon>
        <taxon>Glomerellaceae</taxon>
        <taxon>Colletotrichum</taxon>
        <taxon>Colletotrichum destructivum species complex</taxon>
    </lineage>
</organism>